<dbReference type="InterPro" id="IPR007434">
    <property type="entry name" value="FemAB-like"/>
</dbReference>
<evidence type="ECO:0000313" key="2">
    <source>
        <dbReference type="EMBL" id="QQR40557.1"/>
    </source>
</evidence>
<dbReference type="PANTHER" id="PTHR47017">
    <property type="entry name" value="ACYL-COA"/>
    <property type="match status" value="1"/>
</dbReference>
<reference evidence="2 3" key="1">
    <citation type="submission" date="2021-01" db="EMBL/GenBank/DDBJ databases">
        <title>Genome seq and assembly of Devosia sp. LEGU1.</title>
        <authorList>
            <person name="Chhetri G."/>
        </authorList>
    </citation>
    <scope>NUCLEOTIDE SEQUENCE [LARGE SCALE GENOMIC DNA]</scope>
    <source>
        <strain evidence="2 3">LEGU1</strain>
    </source>
</reference>
<dbReference type="InterPro" id="IPR016181">
    <property type="entry name" value="Acyl_CoA_acyltransferase"/>
</dbReference>
<protein>
    <submittedName>
        <fullName evidence="2">N-acetyltransferase</fullName>
    </submittedName>
</protein>
<organism evidence="2 3">
    <name type="scientific">Devosia rhizoryzae</name>
    <dbReference type="NCBI Taxonomy" id="2774137"/>
    <lineage>
        <taxon>Bacteria</taxon>
        <taxon>Pseudomonadati</taxon>
        <taxon>Pseudomonadota</taxon>
        <taxon>Alphaproteobacteria</taxon>
        <taxon>Hyphomicrobiales</taxon>
        <taxon>Devosiaceae</taxon>
        <taxon>Devosia</taxon>
    </lineage>
</organism>
<dbReference type="PANTHER" id="PTHR47017:SF1">
    <property type="entry name" value="ACYL-COA"/>
    <property type="match status" value="1"/>
</dbReference>
<dbReference type="Gene3D" id="3.40.630.30">
    <property type="match status" value="1"/>
</dbReference>
<dbReference type="EMBL" id="CP068046">
    <property type="protein sequence ID" value="QQR40557.1"/>
    <property type="molecule type" value="Genomic_DNA"/>
</dbReference>
<sequence>MPAPLSASPPCPSAPPSKSKRWSRSRRAIVSTDYTATIHPTTASIPAAVWNSLVPSTDGVPDNPFLDHAFFRALEESGCATGKTGWQPQHILLAQDDKPVGLLPLFLKSHSMGEYVFDHGWANALERAGGHYYPKLQGSVPFTPATAPKLLVPSGSLEAQAALLQTAQQLATRTDASSIHLTFVPEVEAELAGSIDWLRRVDTQFHWHNHDFKSFDDFLETLASRKRKTIRRERRDALADGLTVRWLTGKEIEEQHWDAFFEFYEDTGARKWGRPYLNRRFFSLLGEYMADRVVLMLAYDGVTPIAGAINFRGVDTLYGRNWGATRDVPFLHFEVCYYQAIDYAIAHGLKTVEAGAQGEHKLARGYEPVLTHSIHWIAHPGLRRAVADYLEDERPAVEQQQETLETYTPFRKGERQDK</sequence>
<name>A0ABX7CCS4_9HYPH</name>
<accession>A0ABX7CCS4</accession>
<proteinExistence type="predicted"/>
<feature type="region of interest" description="Disordered" evidence="1">
    <location>
        <begin position="396"/>
        <end position="418"/>
    </location>
</feature>
<dbReference type="Pfam" id="PF04339">
    <property type="entry name" value="FemAB_like"/>
    <property type="match status" value="1"/>
</dbReference>
<feature type="compositionally biased region" description="Pro residues" evidence="1">
    <location>
        <begin position="1"/>
        <end position="15"/>
    </location>
</feature>
<evidence type="ECO:0000313" key="3">
    <source>
        <dbReference type="Proteomes" id="UP000595857"/>
    </source>
</evidence>
<evidence type="ECO:0000256" key="1">
    <source>
        <dbReference type="SAM" id="MobiDB-lite"/>
    </source>
</evidence>
<dbReference type="Proteomes" id="UP000595857">
    <property type="component" value="Chromosome"/>
</dbReference>
<dbReference type="SUPFAM" id="SSF55729">
    <property type="entry name" value="Acyl-CoA N-acyltransferases (Nat)"/>
    <property type="match status" value="1"/>
</dbReference>
<gene>
    <name evidence="2" type="ORF">JI748_06035</name>
</gene>
<feature type="region of interest" description="Disordered" evidence="1">
    <location>
        <begin position="1"/>
        <end position="25"/>
    </location>
</feature>
<keyword evidence="3" id="KW-1185">Reference proteome</keyword>